<keyword evidence="5" id="KW-1185">Reference proteome</keyword>
<accession>W6S052</accession>
<dbReference type="PANTHER" id="PTHR47245:SF2">
    <property type="entry name" value="PEPTIDYL-PROLYL CIS-TRANS ISOMERASE HP_0175-RELATED"/>
    <property type="match status" value="1"/>
</dbReference>
<feature type="signal peptide" evidence="2">
    <location>
        <begin position="1"/>
        <end position="24"/>
    </location>
</feature>
<dbReference type="InterPro" id="IPR027304">
    <property type="entry name" value="Trigger_fact/SurA_dom_sf"/>
</dbReference>
<dbReference type="Gene3D" id="1.10.4030.10">
    <property type="entry name" value="Porin chaperone SurA, peptide-binding domain"/>
    <property type="match status" value="1"/>
</dbReference>
<evidence type="ECO:0000259" key="3">
    <source>
        <dbReference type="PROSITE" id="PS50198"/>
    </source>
</evidence>
<dbReference type="KEGG" id="clt:CM240_0487"/>
<dbReference type="Pfam" id="PF13616">
    <property type="entry name" value="Rotamase_3"/>
    <property type="match status" value="1"/>
</dbReference>
<dbReference type="PATRIC" id="fig|1216932.3.peg.472"/>
<dbReference type="SUPFAM" id="SSF109998">
    <property type="entry name" value="Triger factor/SurA peptide-binding domain-like"/>
    <property type="match status" value="1"/>
</dbReference>
<evidence type="ECO:0000313" key="4">
    <source>
        <dbReference type="EMBL" id="CDM67652.1"/>
    </source>
</evidence>
<dbReference type="eggNOG" id="COG0760">
    <property type="taxonomic scope" value="Bacteria"/>
</dbReference>
<dbReference type="Gene3D" id="3.10.50.40">
    <property type="match status" value="1"/>
</dbReference>
<dbReference type="OrthoDB" id="14196at2"/>
<sequence length="335" mass="37874">MKKIRNTVIAIGLIFATMGLTSCAVLEKTDKAKGKQIVAKVGDTVIKRSQVESELKDYEATLIENYGEDFLKDDTAKSYYESAKQSKLDELVYNELVQMYIKDNNIEVNDEDKEKYVDEQMEYYKSALGATDDDFEEKAKAQFNLTLDEMKEVLGEMYYSKVAGEHLLEVSSNESAMEKYKEDNKEDYDAMENQKAVLYIVNSDKEKIEAAKKELDAGKSIDEIAATYSTDSGASNGGFFGFMDTDSEDMSSIDANFVEAVKNLNVGEKSDIVESTKDDDGNLKFGYFLIQIVDRETGLKYQLKQDILTNGVEAKLKSIYKDKLETDKYKDNLNN</sequence>
<organism evidence="4 5">
    <name type="scientific">Clostridium bornimense</name>
    <dbReference type="NCBI Taxonomy" id="1216932"/>
    <lineage>
        <taxon>Bacteria</taxon>
        <taxon>Bacillati</taxon>
        <taxon>Bacillota</taxon>
        <taxon>Clostridia</taxon>
        <taxon>Eubacteriales</taxon>
        <taxon>Clostridiaceae</taxon>
        <taxon>Clostridium</taxon>
    </lineage>
</organism>
<evidence type="ECO:0000256" key="2">
    <source>
        <dbReference type="SAM" id="SignalP"/>
    </source>
</evidence>
<dbReference type="InterPro" id="IPR000297">
    <property type="entry name" value="PPIase_PpiC"/>
</dbReference>
<keyword evidence="1" id="KW-0697">Rotamase</keyword>
<dbReference type="PROSITE" id="PS50198">
    <property type="entry name" value="PPIC_PPIASE_2"/>
    <property type="match status" value="1"/>
</dbReference>
<name>W6S052_9CLOT</name>
<keyword evidence="1 4" id="KW-0413">Isomerase</keyword>
<evidence type="ECO:0000313" key="5">
    <source>
        <dbReference type="Proteomes" id="UP000019426"/>
    </source>
</evidence>
<dbReference type="PANTHER" id="PTHR47245">
    <property type="entry name" value="PEPTIDYLPROLYL ISOMERASE"/>
    <property type="match status" value="1"/>
</dbReference>
<gene>
    <name evidence="4" type="ORF">CM240_0487</name>
</gene>
<feature type="chain" id="PRO_5004881400" evidence="2">
    <location>
        <begin position="25"/>
        <end position="335"/>
    </location>
</feature>
<dbReference type="Proteomes" id="UP000019426">
    <property type="component" value="Chromosome M2/40_rep1"/>
</dbReference>
<dbReference type="GO" id="GO:0003755">
    <property type="term" value="F:peptidyl-prolyl cis-trans isomerase activity"/>
    <property type="evidence" value="ECO:0007669"/>
    <property type="project" value="UniProtKB-KW"/>
</dbReference>
<proteinExistence type="predicted"/>
<protein>
    <submittedName>
        <fullName evidence="4">Peptidylprolyl isomerase</fullName>
    </submittedName>
</protein>
<dbReference type="SUPFAM" id="SSF54534">
    <property type="entry name" value="FKBP-like"/>
    <property type="match status" value="1"/>
</dbReference>
<dbReference type="STRING" id="1216932.CM240_0487"/>
<dbReference type="HOGENOM" id="CLU_034646_5_2_9"/>
<evidence type="ECO:0000256" key="1">
    <source>
        <dbReference type="PROSITE-ProRule" id="PRU00278"/>
    </source>
</evidence>
<dbReference type="RefSeq" id="WP_044036130.1">
    <property type="nucleotide sequence ID" value="NZ_HG917868.1"/>
</dbReference>
<dbReference type="InterPro" id="IPR046357">
    <property type="entry name" value="PPIase_dom_sf"/>
</dbReference>
<dbReference type="InterPro" id="IPR050245">
    <property type="entry name" value="PrsA_foldase"/>
</dbReference>
<dbReference type="Pfam" id="PF13624">
    <property type="entry name" value="SurA_N_3"/>
    <property type="match status" value="1"/>
</dbReference>
<feature type="domain" description="PpiC" evidence="3">
    <location>
        <begin position="192"/>
        <end position="276"/>
    </location>
</feature>
<dbReference type="AlphaFoldDB" id="W6S052"/>
<dbReference type="PROSITE" id="PS51257">
    <property type="entry name" value="PROKAR_LIPOPROTEIN"/>
    <property type="match status" value="1"/>
</dbReference>
<reference evidence="4 5" key="1">
    <citation type="submission" date="2013-11" db="EMBL/GenBank/DDBJ databases">
        <title>Complete genome sequence of Clostridum sp. M2/40.</title>
        <authorList>
            <person name="Wibberg D."/>
            <person name="Puehler A."/>
            <person name="Schlueter A."/>
        </authorList>
    </citation>
    <scope>NUCLEOTIDE SEQUENCE [LARGE SCALE GENOMIC DNA]</scope>
    <source>
        <strain evidence="5">M2/40</strain>
    </source>
</reference>
<dbReference type="EMBL" id="HG917868">
    <property type="protein sequence ID" value="CDM67652.1"/>
    <property type="molecule type" value="Genomic_DNA"/>
</dbReference>
<keyword evidence="2" id="KW-0732">Signal</keyword>